<dbReference type="GO" id="GO:0043565">
    <property type="term" value="F:sequence-specific DNA binding"/>
    <property type="evidence" value="ECO:0007669"/>
    <property type="project" value="InterPro"/>
</dbReference>
<dbReference type="InterPro" id="IPR019887">
    <property type="entry name" value="Tscrpt_reg_AsnC/Lrp_C"/>
</dbReference>
<dbReference type="OrthoDB" id="34294at2"/>
<dbReference type="GO" id="GO:0005829">
    <property type="term" value="C:cytosol"/>
    <property type="evidence" value="ECO:0007669"/>
    <property type="project" value="TreeGrafter"/>
</dbReference>
<dbReference type="InterPro" id="IPR011991">
    <property type="entry name" value="ArsR-like_HTH"/>
</dbReference>
<dbReference type="Pfam" id="PF13412">
    <property type="entry name" value="HTH_24"/>
    <property type="match status" value="1"/>
</dbReference>
<accession>A0A0F7JSV7</accession>
<dbReference type="SUPFAM" id="SSF46785">
    <property type="entry name" value="Winged helix' DNA-binding domain"/>
    <property type="match status" value="1"/>
</dbReference>
<evidence type="ECO:0000256" key="3">
    <source>
        <dbReference type="ARBA" id="ARBA00023163"/>
    </source>
</evidence>
<organism evidence="5 6">
    <name type="scientific">Deinococcus soli</name>
    <name type="common">ex Cha et al. 2016</name>
    <dbReference type="NCBI Taxonomy" id="1309411"/>
    <lineage>
        <taxon>Bacteria</taxon>
        <taxon>Thermotogati</taxon>
        <taxon>Deinococcota</taxon>
        <taxon>Deinococci</taxon>
        <taxon>Deinococcales</taxon>
        <taxon>Deinococcaceae</taxon>
        <taxon>Deinococcus</taxon>
    </lineage>
</organism>
<dbReference type="InterPro" id="IPR036390">
    <property type="entry name" value="WH_DNA-bd_sf"/>
</dbReference>
<dbReference type="InterPro" id="IPR011008">
    <property type="entry name" value="Dimeric_a/b-barrel"/>
</dbReference>
<dbReference type="InterPro" id="IPR036388">
    <property type="entry name" value="WH-like_DNA-bd_sf"/>
</dbReference>
<evidence type="ECO:0000313" key="6">
    <source>
        <dbReference type="Proteomes" id="UP000034024"/>
    </source>
</evidence>
<dbReference type="Gene3D" id="3.30.70.920">
    <property type="match status" value="1"/>
</dbReference>
<dbReference type="InterPro" id="IPR019888">
    <property type="entry name" value="Tscrpt_reg_AsnC-like"/>
</dbReference>
<dbReference type="RefSeq" id="WP_046844282.1">
    <property type="nucleotide sequence ID" value="NZ_CP011389.1"/>
</dbReference>
<sequence length="152" mass="16954">MDDRDRRILAALQANGRISNQELADQVHLSPSPCLRRVRQLEDSGVIQGYTALVDEEGYGLTVTAFVRVRLQLHTTASIRAFEDAIARMDAVLDCYVMTGEADYLLRVLVPDLKAYEAFVRRELHAVPGIASIDTSFAYGRVKRATVYPQLG</sequence>
<dbReference type="Gene3D" id="1.10.10.10">
    <property type="entry name" value="Winged helix-like DNA-binding domain superfamily/Winged helix DNA-binding domain"/>
    <property type="match status" value="1"/>
</dbReference>
<dbReference type="PATRIC" id="fig|1309411.5.peg.2535"/>
<keyword evidence="2" id="KW-0238">DNA-binding</keyword>
<dbReference type="Proteomes" id="UP000034024">
    <property type="component" value="Chromosome"/>
</dbReference>
<dbReference type="PANTHER" id="PTHR30154">
    <property type="entry name" value="LEUCINE-RESPONSIVE REGULATORY PROTEIN"/>
    <property type="match status" value="1"/>
</dbReference>
<dbReference type="SUPFAM" id="SSF54909">
    <property type="entry name" value="Dimeric alpha+beta barrel"/>
    <property type="match status" value="1"/>
</dbReference>
<dbReference type="PRINTS" id="PR00033">
    <property type="entry name" value="HTHASNC"/>
</dbReference>
<proteinExistence type="predicted"/>
<keyword evidence="6" id="KW-1185">Reference proteome</keyword>
<dbReference type="EMBL" id="CP011389">
    <property type="protein sequence ID" value="AKH17715.1"/>
    <property type="molecule type" value="Genomic_DNA"/>
</dbReference>
<feature type="domain" description="HTH asnC-type" evidence="4">
    <location>
        <begin position="1"/>
        <end position="62"/>
    </location>
</feature>
<evidence type="ECO:0000259" key="4">
    <source>
        <dbReference type="PROSITE" id="PS50956"/>
    </source>
</evidence>
<reference evidence="5 6" key="1">
    <citation type="submission" date="2015-01" db="EMBL/GenBank/DDBJ databases">
        <title>Deinococcus soli/N5/whole genome sequencing.</title>
        <authorList>
            <person name="Kim M.K."/>
            <person name="Srinivasan S."/>
            <person name="Lee J.-J."/>
        </authorList>
    </citation>
    <scope>NUCLEOTIDE SEQUENCE [LARGE SCALE GENOMIC DNA]</scope>
    <source>
        <strain evidence="5 6">N5</strain>
    </source>
</reference>
<dbReference type="PANTHER" id="PTHR30154:SF34">
    <property type="entry name" value="TRANSCRIPTIONAL REGULATOR AZLB"/>
    <property type="match status" value="1"/>
</dbReference>
<dbReference type="CDD" id="cd00090">
    <property type="entry name" value="HTH_ARSR"/>
    <property type="match status" value="1"/>
</dbReference>
<keyword evidence="3" id="KW-0804">Transcription</keyword>
<dbReference type="AlphaFoldDB" id="A0A0F7JSV7"/>
<dbReference type="KEGG" id="dch:SY84_12480"/>
<dbReference type="GO" id="GO:0043200">
    <property type="term" value="P:response to amino acid"/>
    <property type="evidence" value="ECO:0007669"/>
    <property type="project" value="TreeGrafter"/>
</dbReference>
<dbReference type="SMART" id="SM00344">
    <property type="entry name" value="HTH_ASNC"/>
    <property type="match status" value="1"/>
</dbReference>
<evidence type="ECO:0000256" key="2">
    <source>
        <dbReference type="ARBA" id="ARBA00023125"/>
    </source>
</evidence>
<name>A0A0F7JSV7_9DEIO</name>
<dbReference type="FunFam" id="1.10.10.10:FF:000186">
    <property type="entry name" value="AsnC family transcriptional regulator"/>
    <property type="match status" value="1"/>
</dbReference>
<dbReference type="PROSITE" id="PS50956">
    <property type="entry name" value="HTH_ASNC_2"/>
    <property type="match status" value="1"/>
</dbReference>
<dbReference type="InterPro" id="IPR000485">
    <property type="entry name" value="AsnC-type_HTH_dom"/>
</dbReference>
<gene>
    <name evidence="5" type="ORF">SY84_12480</name>
</gene>
<keyword evidence="1" id="KW-0805">Transcription regulation</keyword>
<protein>
    <submittedName>
        <fullName evidence="5">AsnC family transcriptional regulator</fullName>
    </submittedName>
</protein>
<evidence type="ECO:0000313" key="5">
    <source>
        <dbReference type="EMBL" id="AKH17715.1"/>
    </source>
</evidence>
<dbReference type="Pfam" id="PF01037">
    <property type="entry name" value="AsnC_trans_reg"/>
    <property type="match status" value="1"/>
</dbReference>
<evidence type="ECO:0000256" key="1">
    <source>
        <dbReference type="ARBA" id="ARBA00023015"/>
    </source>
</evidence>